<accession>A0A3A1TZD7</accession>
<dbReference type="Proteomes" id="UP000265742">
    <property type="component" value="Unassembled WGS sequence"/>
</dbReference>
<keyword evidence="2" id="KW-1185">Reference proteome</keyword>
<comment type="caution">
    <text evidence="1">The sequence shown here is derived from an EMBL/GenBank/DDBJ whole genome shotgun (WGS) entry which is preliminary data.</text>
</comment>
<name>A0A3A1TZD7_9MICO</name>
<proteinExistence type="predicted"/>
<reference evidence="2" key="1">
    <citation type="submission" date="2018-09" db="EMBL/GenBank/DDBJ databases">
        <authorList>
            <person name="Kim I."/>
        </authorList>
    </citation>
    <scope>NUCLEOTIDE SEQUENCE [LARGE SCALE GENOMIC DNA]</scope>
    <source>
        <strain evidence="2">DD4a</strain>
    </source>
</reference>
<evidence type="ECO:0000313" key="1">
    <source>
        <dbReference type="EMBL" id="RIX30075.1"/>
    </source>
</evidence>
<sequence length="199" mass="20231">MHRTLRRFSRLSTLAAAGIAVVGSGAFVMSASYSSFSAQTSNSSNNWTSGSVKLADDDSGTALFTAAANANVKPGQTASNCITVTSSGSLPSAVKVWGAVTSTGLAPYVNLQIETGTGGGFGTCTGFTPASGTSNVFNGTLNNLGATSYANGYSANWTTTGAASESKVFRVTWTLDQNTPDAAQGKNATVALTWEAQNN</sequence>
<dbReference type="AlphaFoldDB" id="A0A3A1TZD7"/>
<dbReference type="EMBL" id="QXTG01000001">
    <property type="protein sequence ID" value="RIX30075.1"/>
    <property type="molecule type" value="Genomic_DNA"/>
</dbReference>
<organism evidence="1 2">
    <name type="scientific">Amnibacterium setariae</name>
    <dbReference type="NCBI Taxonomy" id="2306585"/>
    <lineage>
        <taxon>Bacteria</taxon>
        <taxon>Bacillati</taxon>
        <taxon>Actinomycetota</taxon>
        <taxon>Actinomycetes</taxon>
        <taxon>Micrococcales</taxon>
        <taxon>Microbacteriaceae</taxon>
        <taxon>Amnibacterium</taxon>
    </lineage>
</organism>
<evidence type="ECO:0008006" key="3">
    <source>
        <dbReference type="Google" id="ProtNLM"/>
    </source>
</evidence>
<protein>
    <recommendedName>
        <fullName evidence="3">Camelysin metallo-endopeptidase</fullName>
    </recommendedName>
</protein>
<dbReference type="RefSeq" id="WP_119480438.1">
    <property type="nucleotide sequence ID" value="NZ_QXTG01000001.1"/>
</dbReference>
<gene>
    <name evidence="1" type="ORF">D1781_01005</name>
</gene>
<evidence type="ECO:0000313" key="2">
    <source>
        <dbReference type="Proteomes" id="UP000265742"/>
    </source>
</evidence>
<dbReference type="OrthoDB" id="3826640at2"/>